<organism evidence="1 2">
    <name type="scientific">Violaceomyces palustris</name>
    <dbReference type="NCBI Taxonomy" id="1673888"/>
    <lineage>
        <taxon>Eukaryota</taxon>
        <taxon>Fungi</taxon>
        <taxon>Dikarya</taxon>
        <taxon>Basidiomycota</taxon>
        <taxon>Ustilaginomycotina</taxon>
        <taxon>Ustilaginomycetes</taxon>
        <taxon>Violaceomycetales</taxon>
        <taxon>Violaceomycetaceae</taxon>
        <taxon>Violaceomyces</taxon>
    </lineage>
</organism>
<keyword evidence="2" id="KW-1185">Reference proteome</keyword>
<evidence type="ECO:0000313" key="2">
    <source>
        <dbReference type="Proteomes" id="UP000245626"/>
    </source>
</evidence>
<sequence length="543" mass="60919">MPLKLPLLPPSQSLQERGSILDPRKIWAQIVVLSILLLLGAFNHFVLSKSKSRNKLDENTADRNGYKEEILAEVDSIFVYPVKSCFGYKLQGENQILSKGFELDRRWMIVAKGDADGAPVRKISLREDNRLTLIRTELDFKANLLRLSISKNACRFLANFGEDQLEGLPPIFTPLYPTSEERSGWQSLRGIEMWGDKADAKVVEVPKDTDISSILFKGQPSDWLSKFLGYQVQLVHFDSTSKTQRKSFPIYKTPTDYHAWSSAQKSELERERGIEFQDEYPFLVTTIESLEEVRSQVRDAVRGSKGEGTKTDGRGGRPIGGLDVELWDSETSSGSERGDREGEIVESLVRMARFRPNIVLRSINSAFDEDSWEKIVVLPSEEEAGHACKLKEKAILQFVSRCERCLLTSVDPETSRKDKAVPLKFLSRNHLREKKHPLGDEARSDERRKKLGPCFGMYAIPLPGEVGSIYGSIKVGDKVNVYWRPYAEDDEPRGAIGLHHGSEGEEGEGNDDDLGSSQVKPLVEVATSGTKCPSAGTLRSRAR</sequence>
<gene>
    <name evidence="1" type="ORF">IE53DRAFT_339988</name>
</gene>
<proteinExistence type="predicted"/>
<reference evidence="1 2" key="1">
    <citation type="journal article" date="2018" name="Mol. Biol. Evol.">
        <title>Broad Genomic Sampling Reveals a Smut Pathogenic Ancestry of the Fungal Clade Ustilaginomycotina.</title>
        <authorList>
            <person name="Kijpornyongpan T."/>
            <person name="Mondo S.J."/>
            <person name="Barry K."/>
            <person name="Sandor L."/>
            <person name="Lee J."/>
            <person name="Lipzen A."/>
            <person name="Pangilinan J."/>
            <person name="LaButti K."/>
            <person name="Hainaut M."/>
            <person name="Henrissat B."/>
            <person name="Grigoriev I.V."/>
            <person name="Spatafora J.W."/>
            <person name="Aime M.C."/>
        </authorList>
    </citation>
    <scope>NUCLEOTIDE SEQUENCE [LARGE SCALE GENOMIC DNA]</scope>
    <source>
        <strain evidence="1 2">SA 807</strain>
    </source>
</reference>
<protein>
    <submittedName>
        <fullName evidence="1">Uncharacterized protein</fullName>
    </submittedName>
</protein>
<evidence type="ECO:0000313" key="1">
    <source>
        <dbReference type="EMBL" id="PWN52761.1"/>
    </source>
</evidence>
<dbReference type="Proteomes" id="UP000245626">
    <property type="component" value="Unassembled WGS sequence"/>
</dbReference>
<name>A0ACD0P3Y7_9BASI</name>
<accession>A0ACD0P3Y7</accession>
<dbReference type="EMBL" id="KZ819759">
    <property type="protein sequence ID" value="PWN52761.1"/>
    <property type="molecule type" value="Genomic_DNA"/>
</dbReference>